<evidence type="ECO:0000256" key="2">
    <source>
        <dbReference type="ARBA" id="ARBA00023125"/>
    </source>
</evidence>
<evidence type="ECO:0000313" key="6">
    <source>
        <dbReference type="Proteomes" id="UP001620405"/>
    </source>
</evidence>
<evidence type="ECO:0000313" key="5">
    <source>
        <dbReference type="EMBL" id="MFK2874989.1"/>
    </source>
</evidence>
<keyword evidence="1" id="KW-0805">Transcription regulation</keyword>
<comment type="caution">
    <text evidence="5">The sequence shown here is derived from an EMBL/GenBank/DDBJ whole genome shotgun (WGS) entry which is preliminary data.</text>
</comment>
<dbReference type="Gene3D" id="1.10.10.10">
    <property type="entry name" value="Winged helix-like DNA-binding domain superfamily/Winged helix DNA-binding domain"/>
    <property type="match status" value="1"/>
</dbReference>
<evidence type="ECO:0000256" key="1">
    <source>
        <dbReference type="ARBA" id="ARBA00023015"/>
    </source>
</evidence>
<dbReference type="EMBL" id="JADIKG010000013">
    <property type="protein sequence ID" value="MFK2874989.1"/>
    <property type="molecule type" value="Genomic_DNA"/>
</dbReference>
<keyword evidence="3" id="KW-0804">Transcription</keyword>
<dbReference type="InterPro" id="IPR036388">
    <property type="entry name" value="WH-like_DNA-bd_sf"/>
</dbReference>
<sequence>MRDNKRLYEQACGAAVALDVLGERWALLIVRELLLGPKRFADIRSGLPGVSANVLSMRLDGLEESGVLTKRLLPPPASVSIYELTPWGYQAEPVVRALVEWGAMSPDLSLSNPMSPTTLMLSLRGLLDSTRSRKERATIGFRMGREGFVAKLDAGDLSVERNDPSDADVLLEGTANDIAMVIYGGVALNTIDVHGDRALAKRFSAYFSRLNGH</sequence>
<keyword evidence="2" id="KW-0238">DNA-binding</keyword>
<dbReference type="SUPFAM" id="SSF46785">
    <property type="entry name" value="Winged helix' DNA-binding domain"/>
    <property type="match status" value="1"/>
</dbReference>
<feature type="domain" description="HTH hxlR-type" evidence="4">
    <location>
        <begin position="12"/>
        <end position="110"/>
    </location>
</feature>
<dbReference type="InterPro" id="IPR036527">
    <property type="entry name" value="SCP2_sterol-bd_dom_sf"/>
</dbReference>
<accession>A0ABW8IYF3</accession>
<evidence type="ECO:0000259" key="4">
    <source>
        <dbReference type="PROSITE" id="PS51118"/>
    </source>
</evidence>
<proteinExistence type="predicted"/>
<dbReference type="Gene3D" id="3.30.1050.10">
    <property type="entry name" value="SCP2 sterol-binding domain"/>
    <property type="match status" value="1"/>
</dbReference>
<gene>
    <name evidence="5" type="ORF">ISP13_15710</name>
</gene>
<dbReference type="Pfam" id="PF01638">
    <property type="entry name" value="HxlR"/>
    <property type="match status" value="1"/>
</dbReference>
<dbReference type="Proteomes" id="UP001620405">
    <property type="component" value="Unassembled WGS sequence"/>
</dbReference>
<dbReference type="RefSeq" id="WP_284396049.1">
    <property type="nucleotide sequence ID" value="NZ_BSNQ01000003.1"/>
</dbReference>
<reference evidence="5 6" key="1">
    <citation type="submission" date="2020-10" db="EMBL/GenBank/DDBJ databases">
        <title>Phylogeny of dyella-like bacteria.</title>
        <authorList>
            <person name="Fu J."/>
        </authorList>
    </citation>
    <scope>NUCLEOTIDE SEQUENCE [LARGE SCALE GENOMIC DNA]</scope>
    <source>
        <strain evidence="5 6">DHOB07</strain>
    </source>
</reference>
<dbReference type="InterPro" id="IPR002577">
    <property type="entry name" value="HTH_HxlR"/>
</dbReference>
<dbReference type="PROSITE" id="PS51118">
    <property type="entry name" value="HTH_HXLR"/>
    <property type="match status" value="1"/>
</dbReference>
<keyword evidence="6" id="KW-1185">Reference proteome</keyword>
<organism evidence="5 6">
    <name type="scientific">Dyella lipolytica</name>
    <dbReference type="NCBI Taxonomy" id="1867835"/>
    <lineage>
        <taxon>Bacteria</taxon>
        <taxon>Pseudomonadati</taxon>
        <taxon>Pseudomonadota</taxon>
        <taxon>Gammaproteobacteria</taxon>
        <taxon>Lysobacterales</taxon>
        <taxon>Rhodanobacteraceae</taxon>
        <taxon>Dyella</taxon>
    </lineage>
</organism>
<dbReference type="InterPro" id="IPR036390">
    <property type="entry name" value="WH_DNA-bd_sf"/>
</dbReference>
<dbReference type="PANTHER" id="PTHR33204:SF18">
    <property type="entry name" value="TRANSCRIPTIONAL REGULATORY PROTEIN"/>
    <property type="match status" value="1"/>
</dbReference>
<protein>
    <submittedName>
        <fullName evidence="5">Helix-turn-helix transcriptional regulator</fullName>
    </submittedName>
</protein>
<dbReference type="PANTHER" id="PTHR33204">
    <property type="entry name" value="TRANSCRIPTIONAL REGULATOR, MARR FAMILY"/>
    <property type="match status" value="1"/>
</dbReference>
<evidence type="ECO:0000256" key="3">
    <source>
        <dbReference type="ARBA" id="ARBA00023163"/>
    </source>
</evidence>
<name>A0ABW8IYF3_9GAMM</name>